<reference evidence="1 2" key="1">
    <citation type="journal article" date="2022" name="DNA Res.">
        <title>Chromosomal-level genome assembly of the orchid tree Bauhinia variegata (Leguminosae; Cercidoideae) supports the allotetraploid origin hypothesis of Bauhinia.</title>
        <authorList>
            <person name="Zhong Y."/>
            <person name="Chen Y."/>
            <person name="Zheng D."/>
            <person name="Pang J."/>
            <person name="Liu Y."/>
            <person name="Luo S."/>
            <person name="Meng S."/>
            <person name="Qian L."/>
            <person name="Wei D."/>
            <person name="Dai S."/>
            <person name="Zhou R."/>
        </authorList>
    </citation>
    <scope>NUCLEOTIDE SEQUENCE [LARGE SCALE GENOMIC DNA]</scope>
    <source>
        <strain evidence="1">BV-YZ2020</strain>
    </source>
</reference>
<protein>
    <submittedName>
        <fullName evidence="1">Uncharacterized protein</fullName>
    </submittedName>
</protein>
<dbReference type="Proteomes" id="UP000828941">
    <property type="component" value="Chromosome 6"/>
</dbReference>
<organism evidence="1 2">
    <name type="scientific">Bauhinia variegata</name>
    <name type="common">Purple orchid tree</name>
    <name type="synonym">Phanera variegata</name>
    <dbReference type="NCBI Taxonomy" id="167791"/>
    <lineage>
        <taxon>Eukaryota</taxon>
        <taxon>Viridiplantae</taxon>
        <taxon>Streptophyta</taxon>
        <taxon>Embryophyta</taxon>
        <taxon>Tracheophyta</taxon>
        <taxon>Spermatophyta</taxon>
        <taxon>Magnoliopsida</taxon>
        <taxon>eudicotyledons</taxon>
        <taxon>Gunneridae</taxon>
        <taxon>Pentapetalae</taxon>
        <taxon>rosids</taxon>
        <taxon>fabids</taxon>
        <taxon>Fabales</taxon>
        <taxon>Fabaceae</taxon>
        <taxon>Cercidoideae</taxon>
        <taxon>Cercideae</taxon>
        <taxon>Bauhiniinae</taxon>
        <taxon>Bauhinia</taxon>
    </lineage>
</organism>
<keyword evidence="2" id="KW-1185">Reference proteome</keyword>
<dbReference type="EMBL" id="CM039431">
    <property type="protein sequence ID" value="KAI4337238.1"/>
    <property type="molecule type" value="Genomic_DNA"/>
</dbReference>
<name>A0ACB9NLE2_BAUVA</name>
<accession>A0ACB9NLE2</accession>
<evidence type="ECO:0000313" key="1">
    <source>
        <dbReference type="EMBL" id="KAI4337238.1"/>
    </source>
</evidence>
<gene>
    <name evidence="1" type="ORF">L6164_015681</name>
</gene>
<proteinExistence type="predicted"/>
<comment type="caution">
    <text evidence="1">The sequence shown here is derived from an EMBL/GenBank/DDBJ whole genome shotgun (WGS) entry which is preliminary data.</text>
</comment>
<evidence type="ECO:0000313" key="2">
    <source>
        <dbReference type="Proteomes" id="UP000828941"/>
    </source>
</evidence>
<sequence>MAFCSRSSLAFLFLLFGFSVAREIVVGSKTDAWKIPSSESDSLNKWAERTRFRVGDNLVWKYDSGKDSVLQVNKHDYVNCSTSNPIKEYSDGNTKVELDRPGAFYFISGAKGHCEQGQKLTVVVLSPKNRYMGISPAPSPAEFEGPAAAPSPTSSAMSLQGGLMAVVGIFAMWAF</sequence>